<reference evidence="2 3" key="1">
    <citation type="submission" date="2020-06" db="EMBL/GenBank/DDBJ databases">
        <title>Genomic analysis of Salicibibacter sp. NKC21-4.</title>
        <authorList>
            <person name="Oh Y.J."/>
        </authorList>
    </citation>
    <scope>NUCLEOTIDE SEQUENCE [LARGE SCALE GENOMIC DNA]</scope>
    <source>
        <strain evidence="2 3">NKC21-4</strain>
    </source>
</reference>
<proteinExistence type="predicted"/>
<sequence>MSANRDFSKEKKKTLRELENYIDNELNGVYAHPNDSEEWLEETRRIVKEMKEKDPNVPSTKKDSYKSNFESKSSK</sequence>
<dbReference type="AlphaFoldDB" id="A0A7T6ZBH9"/>
<dbReference type="Proteomes" id="UP000595349">
    <property type="component" value="Chromosome"/>
</dbReference>
<dbReference type="RefSeq" id="WP_200084832.1">
    <property type="nucleotide sequence ID" value="NZ_CP054706.1"/>
</dbReference>
<protein>
    <submittedName>
        <fullName evidence="2">Uncharacterized protein</fullName>
    </submittedName>
</protein>
<gene>
    <name evidence="2" type="ORF">HUG20_11520</name>
</gene>
<feature type="compositionally biased region" description="Polar residues" evidence="1">
    <location>
        <begin position="66"/>
        <end position="75"/>
    </location>
</feature>
<feature type="region of interest" description="Disordered" evidence="1">
    <location>
        <begin position="49"/>
        <end position="75"/>
    </location>
</feature>
<evidence type="ECO:0000313" key="3">
    <source>
        <dbReference type="Proteomes" id="UP000595349"/>
    </source>
</evidence>
<dbReference type="KEGG" id="scib:HUG20_11520"/>
<accession>A0A7T6ZBH9</accession>
<name>A0A7T6ZBH9_9BACI</name>
<dbReference type="EMBL" id="CP054706">
    <property type="protein sequence ID" value="QQK80460.1"/>
    <property type="molecule type" value="Genomic_DNA"/>
</dbReference>
<evidence type="ECO:0000313" key="2">
    <source>
        <dbReference type="EMBL" id="QQK80460.1"/>
    </source>
</evidence>
<organism evidence="2 3">
    <name type="scientific">Salicibibacter cibi</name>
    <dbReference type="NCBI Taxonomy" id="2743001"/>
    <lineage>
        <taxon>Bacteria</taxon>
        <taxon>Bacillati</taxon>
        <taxon>Bacillota</taxon>
        <taxon>Bacilli</taxon>
        <taxon>Bacillales</taxon>
        <taxon>Bacillaceae</taxon>
        <taxon>Salicibibacter</taxon>
    </lineage>
</organism>
<keyword evidence="3" id="KW-1185">Reference proteome</keyword>
<feature type="compositionally biased region" description="Basic and acidic residues" evidence="1">
    <location>
        <begin position="49"/>
        <end position="65"/>
    </location>
</feature>
<evidence type="ECO:0000256" key="1">
    <source>
        <dbReference type="SAM" id="MobiDB-lite"/>
    </source>
</evidence>